<proteinExistence type="predicted"/>
<accession>A0A660SCA5</accession>
<dbReference type="AlphaFoldDB" id="A0A660SCA5"/>
<evidence type="ECO:0000313" key="1">
    <source>
        <dbReference type="EMBL" id="RKX68448.1"/>
    </source>
</evidence>
<comment type="caution">
    <text evidence="1">The sequence shown here is derived from an EMBL/GenBank/DDBJ whole genome shotgun (WGS) entry which is preliminary data.</text>
</comment>
<feature type="non-terminal residue" evidence="1">
    <location>
        <position position="66"/>
    </location>
</feature>
<evidence type="ECO:0000313" key="2">
    <source>
        <dbReference type="Proteomes" id="UP000268469"/>
    </source>
</evidence>
<protein>
    <submittedName>
        <fullName evidence="1">Uncharacterized protein</fullName>
    </submittedName>
</protein>
<name>A0A660SCA5_UNCW3</name>
<organism evidence="1 2">
    <name type="scientific">candidate division WOR-3 bacterium</name>
    <dbReference type="NCBI Taxonomy" id="2052148"/>
    <lineage>
        <taxon>Bacteria</taxon>
        <taxon>Bacteria division WOR-3</taxon>
    </lineage>
</organism>
<dbReference type="Proteomes" id="UP000268469">
    <property type="component" value="Unassembled WGS sequence"/>
</dbReference>
<dbReference type="EMBL" id="QNBE01000161">
    <property type="protein sequence ID" value="RKX68448.1"/>
    <property type="molecule type" value="Genomic_DNA"/>
</dbReference>
<sequence>MIVGLLSSVFGLLLYTYYPPGWSDDVLVTIDTANTQGRGDIGIDSTNASWLVWVDSATISTGVLFY</sequence>
<reference evidence="1 2" key="1">
    <citation type="submission" date="2018-06" db="EMBL/GenBank/DDBJ databases">
        <title>Extensive metabolic versatility and redundancy in microbially diverse, dynamic hydrothermal sediments.</title>
        <authorList>
            <person name="Dombrowski N."/>
            <person name="Teske A."/>
            <person name="Baker B.J."/>
        </authorList>
    </citation>
    <scope>NUCLEOTIDE SEQUENCE [LARGE SCALE GENOMIC DNA]</scope>
    <source>
        <strain evidence="1">B36_G15</strain>
    </source>
</reference>
<gene>
    <name evidence="1" type="ORF">DRP53_10745</name>
</gene>